<evidence type="ECO:0000313" key="2">
    <source>
        <dbReference type="EMBL" id="SIT57963.1"/>
    </source>
</evidence>
<evidence type="ECO:0000259" key="1">
    <source>
        <dbReference type="Pfam" id="PF05050"/>
    </source>
</evidence>
<sequence length="265" mass="29955">MTIIQTAQKARHHRSAHAIFKGLMNPQNISAVAKILGQCNRPIDFLRRYLSLGGGEYPVSYVISTPTGKAKVTAFNADDIITINEIFFRGDYGDSRKKEVIVDFGSNVGISAIYFLTRNSGNFVYCFEPLPQNVERLKKNLKAFEGHFEINPVAVGYANGTVEFGWEPSGRYGGIGQPLADKMTVQCVDSNKALERVIKKHSRIDLLKIDIEVLEREITERIPMELSRLIERIAIEWHFVNNPLPATHEMAWRRPITTLVRLPTL</sequence>
<dbReference type="Proteomes" id="UP000188388">
    <property type="component" value="Unassembled WGS sequence"/>
</dbReference>
<dbReference type="PANTHER" id="PTHR34203">
    <property type="entry name" value="METHYLTRANSFERASE, FKBM FAMILY PROTEIN"/>
    <property type="match status" value="1"/>
</dbReference>
<protein>
    <recommendedName>
        <fullName evidence="1">Methyltransferase FkbM domain-containing protein</fullName>
    </recommendedName>
</protein>
<proteinExistence type="predicted"/>
<organism evidence="2 3">
    <name type="scientific">Mesorhizobium prunaredense</name>
    <dbReference type="NCBI Taxonomy" id="1631249"/>
    <lineage>
        <taxon>Bacteria</taxon>
        <taxon>Pseudomonadati</taxon>
        <taxon>Pseudomonadota</taxon>
        <taxon>Alphaproteobacteria</taxon>
        <taxon>Hyphomicrobiales</taxon>
        <taxon>Phyllobacteriaceae</taxon>
        <taxon>Mesorhizobium</taxon>
    </lineage>
</organism>
<feature type="domain" description="Methyltransferase FkbM" evidence="1">
    <location>
        <begin position="103"/>
        <end position="241"/>
    </location>
</feature>
<reference evidence="3" key="1">
    <citation type="submission" date="2017-01" db="EMBL/GenBank/DDBJ databases">
        <authorList>
            <person name="Brunel B."/>
        </authorList>
    </citation>
    <scope>NUCLEOTIDE SEQUENCE [LARGE SCALE GENOMIC DNA]</scope>
</reference>
<evidence type="ECO:0000313" key="3">
    <source>
        <dbReference type="Proteomes" id="UP000188388"/>
    </source>
</evidence>
<dbReference type="STRING" id="1631249.BQ8794_50065"/>
<dbReference type="EMBL" id="FTPD01000045">
    <property type="protein sequence ID" value="SIT57963.1"/>
    <property type="molecule type" value="Genomic_DNA"/>
</dbReference>
<dbReference type="SUPFAM" id="SSF53335">
    <property type="entry name" value="S-adenosyl-L-methionine-dependent methyltransferases"/>
    <property type="match status" value="1"/>
</dbReference>
<dbReference type="RefSeq" id="WP_077381128.1">
    <property type="nucleotide sequence ID" value="NZ_FTPD01000045.1"/>
</dbReference>
<keyword evidence="3" id="KW-1185">Reference proteome</keyword>
<dbReference type="InterPro" id="IPR052514">
    <property type="entry name" value="SAM-dependent_MTase"/>
</dbReference>
<gene>
    <name evidence="2" type="ORF">BQ8794_50065</name>
</gene>
<name>A0A1R3VDG9_9HYPH</name>
<dbReference type="Pfam" id="PF05050">
    <property type="entry name" value="Methyltransf_21"/>
    <property type="match status" value="1"/>
</dbReference>
<dbReference type="InterPro" id="IPR029063">
    <property type="entry name" value="SAM-dependent_MTases_sf"/>
</dbReference>
<dbReference type="Gene3D" id="3.40.50.150">
    <property type="entry name" value="Vaccinia Virus protein VP39"/>
    <property type="match status" value="1"/>
</dbReference>
<dbReference type="InterPro" id="IPR006342">
    <property type="entry name" value="FkbM_mtfrase"/>
</dbReference>
<dbReference type="PANTHER" id="PTHR34203:SF15">
    <property type="entry name" value="SLL1173 PROTEIN"/>
    <property type="match status" value="1"/>
</dbReference>
<accession>A0A1R3VDG9</accession>
<dbReference type="NCBIfam" id="TIGR01444">
    <property type="entry name" value="fkbM_fam"/>
    <property type="match status" value="1"/>
</dbReference>
<dbReference type="AlphaFoldDB" id="A0A1R3VDG9"/>